<dbReference type="PANTHER" id="PTHR30093:SF44">
    <property type="entry name" value="TYPE II SECRETION SYSTEM CORE PROTEIN G"/>
    <property type="match status" value="1"/>
</dbReference>
<dbReference type="RefSeq" id="WP_125244551.1">
    <property type="nucleotide sequence ID" value="NZ_RSED01000015.1"/>
</dbReference>
<sequence>MKRKQTGFTMIELIVVIVILGILAATALPKFVDMSGNARESAVKGLAGSANSAMSINYAGCTANKNQAATGKCVAITQCSDVSGIMQGSTAAGKIAEGYTVTGTIGTGLGTTGTCTVTSDDDSTKKADFIGIRTVTASP</sequence>
<reference evidence="6 7" key="1">
    <citation type="submission" date="2018-12" db="EMBL/GenBank/DDBJ databases">
        <title>The whole draft genome of Aquabacterium sp. SJQ9.</title>
        <authorList>
            <person name="Sun L."/>
            <person name="Gao X."/>
            <person name="Chen W."/>
            <person name="Huang K."/>
        </authorList>
    </citation>
    <scope>NUCLEOTIDE SEQUENCE [LARGE SCALE GENOMIC DNA]</scope>
    <source>
        <strain evidence="6 7">SJQ9</strain>
    </source>
</reference>
<dbReference type="Proteomes" id="UP000269265">
    <property type="component" value="Unassembled WGS sequence"/>
</dbReference>
<evidence type="ECO:0000256" key="1">
    <source>
        <dbReference type="ARBA" id="ARBA00004167"/>
    </source>
</evidence>
<dbReference type="AlphaFoldDB" id="A0A426V8N5"/>
<evidence type="ECO:0000256" key="5">
    <source>
        <dbReference type="ARBA" id="ARBA00023136"/>
    </source>
</evidence>
<dbReference type="PANTHER" id="PTHR30093">
    <property type="entry name" value="GENERAL SECRETION PATHWAY PROTEIN G"/>
    <property type="match status" value="1"/>
</dbReference>
<comment type="subcellular location">
    <subcellularLocation>
        <location evidence="1">Membrane</location>
        <topology evidence="1">Single-pass membrane protein</topology>
    </subcellularLocation>
</comment>
<dbReference type="OrthoDB" id="9182129at2"/>
<evidence type="ECO:0000313" key="6">
    <source>
        <dbReference type="EMBL" id="RRS03088.1"/>
    </source>
</evidence>
<accession>A0A426V8N5</accession>
<keyword evidence="7" id="KW-1185">Reference proteome</keyword>
<dbReference type="Pfam" id="PF07963">
    <property type="entry name" value="N_methyl"/>
    <property type="match status" value="1"/>
</dbReference>
<keyword evidence="5" id="KW-0472">Membrane</keyword>
<organism evidence="6 7">
    <name type="scientific">Aquabacterium soli</name>
    <dbReference type="NCBI Taxonomy" id="2493092"/>
    <lineage>
        <taxon>Bacteria</taxon>
        <taxon>Pseudomonadati</taxon>
        <taxon>Pseudomonadota</taxon>
        <taxon>Betaproteobacteria</taxon>
        <taxon>Burkholderiales</taxon>
        <taxon>Aquabacterium</taxon>
    </lineage>
</organism>
<evidence type="ECO:0000256" key="4">
    <source>
        <dbReference type="ARBA" id="ARBA00022989"/>
    </source>
</evidence>
<dbReference type="Gene3D" id="3.30.700.10">
    <property type="entry name" value="Glycoprotein, Type 4 Pilin"/>
    <property type="match status" value="1"/>
</dbReference>
<keyword evidence="3" id="KW-0812">Transmembrane</keyword>
<evidence type="ECO:0000256" key="2">
    <source>
        <dbReference type="ARBA" id="ARBA00022481"/>
    </source>
</evidence>
<gene>
    <name evidence="6" type="ORF">EIP75_17355</name>
</gene>
<keyword evidence="4" id="KW-1133">Transmembrane helix</keyword>
<dbReference type="SUPFAM" id="SSF54523">
    <property type="entry name" value="Pili subunits"/>
    <property type="match status" value="1"/>
</dbReference>
<protein>
    <submittedName>
        <fullName evidence="6">Type II secretion system protein</fullName>
    </submittedName>
</protein>
<dbReference type="GO" id="GO:0016020">
    <property type="term" value="C:membrane"/>
    <property type="evidence" value="ECO:0007669"/>
    <property type="project" value="UniProtKB-SubCell"/>
</dbReference>
<dbReference type="InterPro" id="IPR012902">
    <property type="entry name" value="N_methyl_site"/>
</dbReference>
<evidence type="ECO:0000313" key="7">
    <source>
        <dbReference type="Proteomes" id="UP000269265"/>
    </source>
</evidence>
<evidence type="ECO:0000256" key="3">
    <source>
        <dbReference type="ARBA" id="ARBA00022692"/>
    </source>
</evidence>
<comment type="caution">
    <text evidence="6">The sequence shown here is derived from an EMBL/GenBank/DDBJ whole genome shotgun (WGS) entry which is preliminary data.</text>
</comment>
<dbReference type="InterPro" id="IPR045584">
    <property type="entry name" value="Pilin-like"/>
</dbReference>
<dbReference type="EMBL" id="RSED01000015">
    <property type="protein sequence ID" value="RRS03088.1"/>
    <property type="molecule type" value="Genomic_DNA"/>
</dbReference>
<name>A0A426V8N5_9BURK</name>
<keyword evidence="2" id="KW-0488">Methylation</keyword>
<dbReference type="NCBIfam" id="TIGR02532">
    <property type="entry name" value="IV_pilin_GFxxxE"/>
    <property type="match status" value="1"/>
</dbReference>
<proteinExistence type="predicted"/>